<organism evidence="1 2">
    <name type="scientific">Spiromyces aspiralis</name>
    <dbReference type="NCBI Taxonomy" id="68401"/>
    <lineage>
        <taxon>Eukaryota</taxon>
        <taxon>Fungi</taxon>
        <taxon>Fungi incertae sedis</taxon>
        <taxon>Zoopagomycota</taxon>
        <taxon>Kickxellomycotina</taxon>
        <taxon>Kickxellomycetes</taxon>
        <taxon>Kickxellales</taxon>
        <taxon>Kickxellaceae</taxon>
        <taxon>Spiromyces</taxon>
    </lineage>
</organism>
<gene>
    <name evidence="1" type="ORF">EV182_001891</name>
</gene>
<dbReference type="EMBL" id="JAMZIH010000335">
    <property type="protein sequence ID" value="KAJ1679513.1"/>
    <property type="molecule type" value="Genomic_DNA"/>
</dbReference>
<evidence type="ECO:0000313" key="1">
    <source>
        <dbReference type="EMBL" id="KAJ1679513.1"/>
    </source>
</evidence>
<sequence>MTYTHALLHFEKLARQGLIRPGDPEFHGRRAALVARRHLLSIIRALRGEKEADVQDVVYLLRSLDLAAIEAKLESPDSRRLICEIRDVISTARRMLWENNRSGKISRVAENLGMISGDIKDEAARIADSVSRHSAIASLDVMEARNASTRELKRLLFVVYKSKAFHKFIRDLVAWSEDAMAEGGAPIDPGSKASHTKDTLSPSEAVSELAESGKEVGRAAASKADKKVDKAAKQGKTSDQEFVREATEVVDSAYKHGMQEKSPTAAFEKGREVAATRTKAAVATLGARLYDYLLPIAQRVRRGEMSLAEAQNRIFLALITQVQRVQSDAAQVVNSAKERLLSAKFDATRQLPDQHSVDALIDRVREFLMDLKEEPAVMDSVTKIFKAVEQLSKRIARRAELVKQSVVEGRKGSDGGGNKDHQGKAVALKGEAQDLFDDVCDLTAQFAGGRSLDKAIGLTSDLAKSIATDKVYMQAWVELKKFFEWAVDQDLEQVGDEFKYRARDVIIRMRRISLTRYRDQWLELKRELWLLGQNIRHDVYAGPFIDAVQRLYQDVVSSVDGQGNVNPHSGLVALGGDLKSLALDLVGSVNYVAMPRLQGGSEELEFRLDNFVLPLKRCMPEHVAVSFTSDAYPRAILSPAEYKHEFSPYNHATEQYTRIHMRGLHLDARDVAFYLKKSSGRVRIEESGLADIVVGGRGMDVELVLRRLHDVEQRYVTHHYRRSSSGVFANQTFPWVCTIVPRQRERRFVVEDVSVDLHDLSLSVRETRHDWTYGILLWLFKGTVRNQVTESIRNAIITGVEDLDAMLAGHMVRLNEVARDSIGATTQQIRSTLLDSQQTVKSLANSVGAKAWSSGETLVGNTKSGVAGSVVGSLDEKSLAARAQQTLDEVHHKPQPDDTKKKGSRQDKKQQQQKKAIRRDSLIEDELERDQAAAKALCQDASEAH</sequence>
<evidence type="ECO:0000313" key="2">
    <source>
        <dbReference type="Proteomes" id="UP001145114"/>
    </source>
</evidence>
<comment type="caution">
    <text evidence="1">The sequence shown here is derived from an EMBL/GenBank/DDBJ whole genome shotgun (WGS) entry which is preliminary data.</text>
</comment>
<reference evidence="1" key="1">
    <citation type="submission" date="2022-06" db="EMBL/GenBank/DDBJ databases">
        <title>Phylogenomic reconstructions and comparative analyses of Kickxellomycotina fungi.</title>
        <authorList>
            <person name="Reynolds N.K."/>
            <person name="Stajich J.E."/>
            <person name="Barry K."/>
            <person name="Grigoriev I.V."/>
            <person name="Crous P."/>
            <person name="Smith M.E."/>
        </authorList>
    </citation>
    <scope>NUCLEOTIDE SEQUENCE</scope>
    <source>
        <strain evidence="1">RSA 2271</strain>
    </source>
</reference>
<keyword evidence="2" id="KW-1185">Reference proteome</keyword>
<proteinExistence type="predicted"/>
<dbReference type="Proteomes" id="UP001145114">
    <property type="component" value="Unassembled WGS sequence"/>
</dbReference>
<accession>A0ACC1HSH7</accession>
<name>A0ACC1HSH7_9FUNG</name>
<protein>
    <submittedName>
        <fullName evidence="1">Uncharacterized protein</fullName>
    </submittedName>
</protein>